<feature type="domain" description="PDZ" evidence="9">
    <location>
        <begin position="280"/>
        <end position="371"/>
    </location>
</feature>
<dbReference type="Proteomes" id="UP000053091">
    <property type="component" value="Unassembled WGS sequence"/>
</dbReference>
<keyword evidence="2 10" id="KW-0645">Protease</keyword>
<dbReference type="AlphaFoldDB" id="A0A0S7C714"/>
<name>A0A0S7C714_9BACT</name>
<dbReference type="InterPro" id="IPR009003">
    <property type="entry name" value="Peptidase_S1_PA"/>
</dbReference>
<comment type="similarity">
    <text evidence="1">Belongs to the peptidase S1C family.</text>
</comment>
<evidence type="ECO:0000256" key="8">
    <source>
        <dbReference type="PIRSR" id="PIRSR611782-2"/>
    </source>
</evidence>
<gene>
    <name evidence="10" type="ORF">TBC1_12562</name>
</gene>
<feature type="binding site" evidence="8">
    <location>
        <position position="157"/>
    </location>
    <ligand>
        <name>substrate</name>
    </ligand>
</feature>
<protein>
    <submittedName>
        <fullName evidence="10">Periplasmic serine protease, Do/DeqQ family</fullName>
    </submittedName>
</protein>
<organism evidence="10">
    <name type="scientific">Lentimicrobium saccharophilum</name>
    <dbReference type="NCBI Taxonomy" id="1678841"/>
    <lineage>
        <taxon>Bacteria</taxon>
        <taxon>Pseudomonadati</taxon>
        <taxon>Bacteroidota</taxon>
        <taxon>Bacteroidia</taxon>
        <taxon>Bacteroidales</taxon>
        <taxon>Lentimicrobiaceae</taxon>
        <taxon>Lentimicrobium</taxon>
    </lineage>
</organism>
<dbReference type="PRINTS" id="PR00834">
    <property type="entry name" value="PROTEASES2C"/>
</dbReference>
<dbReference type="GO" id="GO:0006508">
    <property type="term" value="P:proteolysis"/>
    <property type="evidence" value="ECO:0007669"/>
    <property type="project" value="UniProtKB-KW"/>
</dbReference>
<evidence type="ECO:0000313" key="11">
    <source>
        <dbReference type="Proteomes" id="UP000053091"/>
    </source>
</evidence>
<evidence type="ECO:0000256" key="7">
    <source>
        <dbReference type="PIRSR" id="PIRSR611782-1"/>
    </source>
</evidence>
<dbReference type="InterPro" id="IPR011782">
    <property type="entry name" value="Pept_S1C_Do"/>
</dbReference>
<dbReference type="PROSITE" id="PS50106">
    <property type="entry name" value="PDZ"/>
    <property type="match status" value="1"/>
</dbReference>
<evidence type="ECO:0000256" key="5">
    <source>
        <dbReference type="ARBA" id="ARBA00022801"/>
    </source>
</evidence>
<dbReference type="NCBIfam" id="TIGR02037">
    <property type="entry name" value="degP_htrA_DO"/>
    <property type="match status" value="1"/>
</dbReference>
<reference evidence="10" key="1">
    <citation type="journal article" date="2015" name="Genome Announc.">
        <title>Draft Genome Sequence of Bacteroidales Strain TBC1, a Novel Isolate from a Methanogenic Wastewater Treatment System.</title>
        <authorList>
            <person name="Tourlousse D.M."/>
            <person name="Matsuura N."/>
            <person name="Sun L."/>
            <person name="Toyonaga M."/>
            <person name="Kuroda K."/>
            <person name="Ohashi A."/>
            <person name="Cruz R."/>
            <person name="Yamaguchi T."/>
            <person name="Sekiguchi Y."/>
        </authorList>
    </citation>
    <scope>NUCLEOTIDE SEQUENCE [LARGE SCALE GENOMIC DNA]</scope>
    <source>
        <strain evidence="10">TBC1</strain>
    </source>
</reference>
<dbReference type="PATRIC" id="fig|1678841.3.peg.3286"/>
<evidence type="ECO:0000259" key="9">
    <source>
        <dbReference type="PROSITE" id="PS50106"/>
    </source>
</evidence>
<keyword evidence="5" id="KW-0378">Hydrolase</keyword>
<feature type="active site" description="Charge relay system" evidence="7">
    <location>
        <position position="127"/>
    </location>
</feature>
<dbReference type="SMART" id="SM00228">
    <property type="entry name" value="PDZ"/>
    <property type="match status" value="2"/>
</dbReference>
<dbReference type="Gene3D" id="2.40.10.120">
    <property type="match status" value="1"/>
</dbReference>
<evidence type="ECO:0000256" key="3">
    <source>
        <dbReference type="ARBA" id="ARBA00022729"/>
    </source>
</evidence>
<dbReference type="PANTHER" id="PTHR22939">
    <property type="entry name" value="SERINE PROTEASE FAMILY S1C HTRA-RELATED"/>
    <property type="match status" value="1"/>
</dbReference>
<feature type="binding site" evidence="8">
    <location>
        <position position="127"/>
    </location>
    <ligand>
        <name>substrate</name>
    </ligand>
</feature>
<dbReference type="Gene3D" id="2.30.42.10">
    <property type="match status" value="2"/>
</dbReference>
<dbReference type="STRING" id="1678841.TBC1_12562"/>
<dbReference type="PANTHER" id="PTHR22939:SF129">
    <property type="entry name" value="SERINE PROTEASE HTRA2, MITOCHONDRIAL"/>
    <property type="match status" value="1"/>
</dbReference>
<feature type="active site" description="Charge relay system" evidence="7">
    <location>
        <position position="157"/>
    </location>
</feature>
<feature type="active site" description="Charge relay system" evidence="7">
    <location>
        <position position="236"/>
    </location>
</feature>
<dbReference type="EMBL" id="DF968183">
    <property type="protein sequence ID" value="GAP44751.1"/>
    <property type="molecule type" value="Genomic_DNA"/>
</dbReference>
<keyword evidence="6" id="KW-0720">Serine protease</keyword>
<evidence type="ECO:0000256" key="4">
    <source>
        <dbReference type="ARBA" id="ARBA00022737"/>
    </source>
</evidence>
<dbReference type="RefSeq" id="WP_062044577.1">
    <property type="nucleotide sequence ID" value="NZ_DF968183.1"/>
</dbReference>
<keyword evidence="11" id="KW-1185">Reference proteome</keyword>
<feature type="binding site" evidence="8">
    <location>
        <begin position="234"/>
        <end position="236"/>
    </location>
    <ligand>
        <name>substrate</name>
    </ligand>
</feature>
<keyword evidence="4" id="KW-0677">Repeat</keyword>
<evidence type="ECO:0000256" key="2">
    <source>
        <dbReference type="ARBA" id="ARBA00022670"/>
    </source>
</evidence>
<sequence length="486" mass="51989">MKRIVGSLLIAMAGGIIAVAAYSLISNRKSEQAAQDNSQRVPAYLTNMPVSVAPMVLPDFTAAASNTVHAVVHIKTEYLRKSSVYDYFFDFRDFFGERSPRGGSSPIIATGSGVIISPDGYIVTNNHVVTESNKVEVTLNDKRTFEARIIGTDPSTDLAVIKIDAKDLPYVIYGNSDQLQVGEWVLAVGNPFNLTSTVTAGIVSAKARNINILGSPDGAAIESFIQTDAAVNRGNSGGALVNTRGELIGINAAIASGTGYYAGYSFAIPANIVRKVVEDLREFGTVQRGFLGVSIRELDSRLAEEQGISEIRGVYVAEVTDNGAARDAGLRSGDIIMNIEGVAVNSTSELLEIIGQHRPGDKVNVAVKRNNKDIAFNVTLKNRDGNTNAVKREEVDVNALLGATFEPVSKEIRSELGIEGGLQVTSLRDGKLRNAGIRQGYIITQVDGKAVTSRADLARALEGKQGGVLLEGIYPNRTRAYYGFGM</sequence>
<dbReference type="InterPro" id="IPR001478">
    <property type="entry name" value="PDZ"/>
</dbReference>
<feature type="binding site" evidence="8">
    <location>
        <position position="77"/>
    </location>
    <ligand>
        <name>substrate</name>
    </ligand>
</feature>
<dbReference type="OrthoDB" id="9758917at2"/>
<dbReference type="InterPro" id="IPR036034">
    <property type="entry name" value="PDZ_sf"/>
</dbReference>
<accession>A0A0S7C714</accession>
<evidence type="ECO:0000256" key="1">
    <source>
        <dbReference type="ARBA" id="ARBA00010541"/>
    </source>
</evidence>
<dbReference type="SUPFAM" id="SSF50494">
    <property type="entry name" value="Trypsin-like serine proteases"/>
    <property type="match status" value="1"/>
</dbReference>
<keyword evidence="3" id="KW-0732">Signal</keyword>
<dbReference type="Pfam" id="PF13365">
    <property type="entry name" value="Trypsin_2"/>
    <property type="match status" value="1"/>
</dbReference>
<dbReference type="InterPro" id="IPR001940">
    <property type="entry name" value="Peptidase_S1C"/>
</dbReference>
<proteinExistence type="inferred from homology"/>
<evidence type="ECO:0000256" key="6">
    <source>
        <dbReference type="ARBA" id="ARBA00022825"/>
    </source>
</evidence>
<dbReference type="GO" id="GO:0004252">
    <property type="term" value="F:serine-type endopeptidase activity"/>
    <property type="evidence" value="ECO:0007669"/>
    <property type="project" value="InterPro"/>
</dbReference>
<evidence type="ECO:0000313" key="10">
    <source>
        <dbReference type="EMBL" id="GAP44751.1"/>
    </source>
</evidence>
<dbReference type="Pfam" id="PF13180">
    <property type="entry name" value="PDZ_2"/>
    <property type="match status" value="1"/>
</dbReference>
<dbReference type="SUPFAM" id="SSF50156">
    <property type="entry name" value="PDZ domain-like"/>
    <property type="match status" value="2"/>
</dbReference>